<feature type="transmembrane region" description="Helical" evidence="4">
    <location>
        <begin position="146"/>
        <end position="164"/>
    </location>
</feature>
<dbReference type="EMBL" id="JAUSTQ010000008">
    <property type="protein sequence ID" value="MDQ0160050.1"/>
    <property type="molecule type" value="Genomic_DNA"/>
</dbReference>
<dbReference type="PANTHER" id="PTHR32089:SF112">
    <property type="entry name" value="LYSOZYME-LIKE PROTEIN-RELATED"/>
    <property type="match status" value="1"/>
</dbReference>
<gene>
    <name evidence="6" type="ORF">J2S77_002051</name>
</gene>
<dbReference type="RefSeq" id="WP_306976997.1">
    <property type="nucleotide sequence ID" value="NZ_JAUSTQ010000008.1"/>
</dbReference>
<dbReference type="SMART" id="SM00283">
    <property type="entry name" value="MA"/>
    <property type="match status" value="1"/>
</dbReference>
<organism evidence="6 7">
    <name type="scientific">Alkalibacillus salilacus</name>
    <dbReference type="NCBI Taxonomy" id="284582"/>
    <lineage>
        <taxon>Bacteria</taxon>
        <taxon>Bacillati</taxon>
        <taxon>Bacillota</taxon>
        <taxon>Bacilli</taxon>
        <taxon>Bacillales</taxon>
        <taxon>Bacillaceae</taxon>
        <taxon>Alkalibacillus</taxon>
    </lineage>
</organism>
<evidence type="ECO:0000256" key="2">
    <source>
        <dbReference type="PROSITE-ProRule" id="PRU00284"/>
    </source>
</evidence>
<feature type="transmembrane region" description="Helical" evidence="4">
    <location>
        <begin position="101"/>
        <end position="134"/>
    </location>
</feature>
<dbReference type="Pfam" id="PF00015">
    <property type="entry name" value="MCPsignal"/>
    <property type="match status" value="1"/>
</dbReference>
<evidence type="ECO:0000256" key="3">
    <source>
        <dbReference type="SAM" id="Coils"/>
    </source>
</evidence>
<proteinExistence type="predicted"/>
<name>A0ABT9VGV6_9BACI</name>
<feature type="transmembrane region" description="Helical" evidence="4">
    <location>
        <begin position="76"/>
        <end position="95"/>
    </location>
</feature>
<keyword evidence="3" id="KW-0175">Coiled coil</keyword>
<keyword evidence="4" id="KW-0472">Membrane</keyword>
<evidence type="ECO:0000256" key="1">
    <source>
        <dbReference type="ARBA" id="ARBA00023224"/>
    </source>
</evidence>
<reference evidence="6 7" key="1">
    <citation type="submission" date="2023-07" db="EMBL/GenBank/DDBJ databases">
        <title>Genomic Encyclopedia of Type Strains, Phase IV (KMG-IV): sequencing the most valuable type-strain genomes for metagenomic binning, comparative biology and taxonomic classification.</title>
        <authorList>
            <person name="Goeker M."/>
        </authorList>
    </citation>
    <scope>NUCLEOTIDE SEQUENCE [LARGE SCALE GENOMIC DNA]</scope>
    <source>
        <strain evidence="6 7">DSM 16460</strain>
    </source>
</reference>
<evidence type="ECO:0000256" key="4">
    <source>
        <dbReference type="SAM" id="Phobius"/>
    </source>
</evidence>
<dbReference type="InterPro" id="IPR004089">
    <property type="entry name" value="MCPsignal_dom"/>
</dbReference>
<evidence type="ECO:0000313" key="6">
    <source>
        <dbReference type="EMBL" id="MDQ0160050.1"/>
    </source>
</evidence>
<keyword evidence="7" id="KW-1185">Reference proteome</keyword>
<feature type="coiled-coil region" evidence="3">
    <location>
        <begin position="456"/>
        <end position="490"/>
    </location>
</feature>
<feature type="transmembrane region" description="Helical" evidence="4">
    <location>
        <begin position="20"/>
        <end position="39"/>
    </location>
</feature>
<dbReference type="Proteomes" id="UP001224359">
    <property type="component" value="Unassembled WGS sequence"/>
</dbReference>
<dbReference type="PANTHER" id="PTHR32089">
    <property type="entry name" value="METHYL-ACCEPTING CHEMOTAXIS PROTEIN MCPB"/>
    <property type="match status" value="1"/>
</dbReference>
<keyword evidence="4" id="KW-0812">Transmembrane</keyword>
<feature type="transmembrane region" description="Helical" evidence="4">
    <location>
        <begin position="45"/>
        <end position="64"/>
    </location>
</feature>
<evidence type="ECO:0000313" key="7">
    <source>
        <dbReference type="Proteomes" id="UP001224359"/>
    </source>
</evidence>
<feature type="domain" description="Methyl-accepting transducer" evidence="5">
    <location>
        <begin position="210"/>
        <end position="460"/>
    </location>
</feature>
<dbReference type="SUPFAM" id="SSF58104">
    <property type="entry name" value="Methyl-accepting chemotaxis protein (MCP) signaling domain"/>
    <property type="match status" value="1"/>
</dbReference>
<keyword evidence="1 2" id="KW-0807">Transducer</keyword>
<dbReference type="Gene3D" id="1.10.287.950">
    <property type="entry name" value="Methyl-accepting chemotaxis protein"/>
    <property type="match status" value="1"/>
</dbReference>
<evidence type="ECO:0000259" key="5">
    <source>
        <dbReference type="PROSITE" id="PS50111"/>
    </source>
</evidence>
<dbReference type="PROSITE" id="PS50111">
    <property type="entry name" value="CHEMOTAXIS_TRANSDUC_2"/>
    <property type="match status" value="1"/>
</dbReference>
<accession>A0ABT9VGV6</accession>
<protein>
    <submittedName>
        <fullName evidence="6">Methyl-accepting chemotaxis protein</fullName>
    </submittedName>
</protein>
<comment type="caution">
    <text evidence="6">The sequence shown here is derived from an EMBL/GenBank/DDBJ whole genome shotgun (WGS) entry which is preliminary data.</text>
</comment>
<sequence>MSNQDTLSIEQLSLHRKNKLLFTMITIITIISTFVNISAGLSMQLIIFVLLALIAILIVTGYLIRTKKAMTIVPYIFILGLSLMLAYIVLIASVATHNIGLIFFLLITSAIYMSLPLLILGFTSSMIIFHTLVFMHGDQLDLRYETTLSFILFTAIILFGLHKITKQTDHELEQLRQENDLRFQNEIKQKKHIEKQTAIIKNSMEEIKSQSNVNIQAFSEMHRAIQEIASSTETQAYDLTTINNSINDTATNIDQMMHHLNDIQKNTNETSEQAQAGKVESDQMIEQIKTFETSMNQMRTTFKDLTEKVESSATFIQSIKEINEQTGLLALNASIEAARAGEHGKGFAVVADEIRKLADNTDKTASNISDNLNAMKQTNEQTDGQMKNLLDVLQDNIAIINQSSERFNQFEDDTKDLQQMLNQFSQIAEQVNESTRHINDTMEQISSKVQHTTASVEEITATVQEQTNQNSQLHEEIEKTTEALQQLSKESSR</sequence>
<keyword evidence="4" id="KW-1133">Transmembrane helix</keyword>